<evidence type="ECO:0000313" key="1">
    <source>
        <dbReference type="EMBL" id="KAK3172827.1"/>
    </source>
</evidence>
<organism evidence="1 2">
    <name type="scientific">Lepraria neglecta</name>
    <dbReference type="NCBI Taxonomy" id="209136"/>
    <lineage>
        <taxon>Eukaryota</taxon>
        <taxon>Fungi</taxon>
        <taxon>Dikarya</taxon>
        <taxon>Ascomycota</taxon>
        <taxon>Pezizomycotina</taxon>
        <taxon>Lecanoromycetes</taxon>
        <taxon>OSLEUM clade</taxon>
        <taxon>Lecanoromycetidae</taxon>
        <taxon>Lecanorales</taxon>
        <taxon>Lecanorineae</taxon>
        <taxon>Stereocaulaceae</taxon>
        <taxon>Lepraria</taxon>
    </lineage>
</organism>
<dbReference type="Proteomes" id="UP001276659">
    <property type="component" value="Unassembled WGS sequence"/>
</dbReference>
<reference evidence="1" key="1">
    <citation type="submission" date="2022-11" db="EMBL/GenBank/DDBJ databases">
        <title>Chromosomal genome sequence assembly and mating type (MAT) locus characterization of the leprose asexual lichenized fungus Lepraria neglecta (Nyl.) Erichsen.</title>
        <authorList>
            <person name="Allen J.L."/>
            <person name="Pfeffer B."/>
        </authorList>
    </citation>
    <scope>NUCLEOTIDE SEQUENCE</scope>
    <source>
        <strain evidence="1">Allen 5258</strain>
    </source>
</reference>
<accession>A0AAE0DJZ3</accession>
<dbReference type="EMBL" id="JASNWA010000007">
    <property type="protein sequence ID" value="KAK3172827.1"/>
    <property type="molecule type" value="Genomic_DNA"/>
</dbReference>
<name>A0AAE0DJZ3_9LECA</name>
<sequence length="262" mass="30118">MKVVPTTGTTSAGRNTEVRLNTLSIILPSLTVLHRHVSEAVGTSSFNTKIANSMKVNSLRQLNPETSLHNENKGHKTLSQSEIQQIHIQRTFLSNSHPSPASKETHMTTNIMQATISLSSTPQPRSLSSKITSIEHLIKRRRLDGFHSRFPSIPINDLVWDYAPFSALFERLRKALNNTTAYPLPMALRTAIHASLLEMDDEAQRLNKDIELNQWRVYFDPRKAIAQEELVFQRTLRRDLWLDDLRRFEEEYMRFYVRNPGA</sequence>
<gene>
    <name evidence="1" type="ORF">OEA41_006152</name>
</gene>
<comment type="caution">
    <text evidence="1">The sequence shown here is derived from an EMBL/GenBank/DDBJ whole genome shotgun (WGS) entry which is preliminary data.</text>
</comment>
<evidence type="ECO:0000313" key="2">
    <source>
        <dbReference type="Proteomes" id="UP001276659"/>
    </source>
</evidence>
<keyword evidence="2" id="KW-1185">Reference proteome</keyword>
<proteinExistence type="predicted"/>
<dbReference type="AlphaFoldDB" id="A0AAE0DJZ3"/>
<protein>
    <submittedName>
        <fullName evidence="1">Uncharacterized protein</fullName>
    </submittedName>
</protein>